<gene>
    <name evidence="10" type="ORF">CC1G_03327</name>
</gene>
<dbReference type="PANTHER" id="PTHR11727">
    <property type="entry name" value="DIMETHYLADENOSINE TRANSFERASE"/>
    <property type="match status" value="1"/>
</dbReference>
<dbReference type="InterPro" id="IPR001737">
    <property type="entry name" value="KsgA/Erm"/>
</dbReference>
<dbReference type="EMBL" id="AACS02000003">
    <property type="protein sequence ID" value="EAU91159.1"/>
    <property type="molecule type" value="Genomic_DNA"/>
</dbReference>
<evidence type="ECO:0000313" key="10">
    <source>
        <dbReference type="EMBL" id="EAU91159.1"/>
    </source>
</evidence>
<comment type="caution">
    <text evidence="10">The sequence shown here is derived from an EMBL/GenBank/DDBJ whole genome shotgun (WGS) entry which is preliminary data.</text>
</comment>
<reference evidence="10 11" key="1">
    <citation type="journal article" date="2010" name="Proc. Natl. Acad. Sci. U.S.A.">
        <title>Insights into evolution of multicellular fungi from the assembled chromosomes of the mushroom Coprinopsis cinerea (Coprinus cinereus).</title>
        <authorList>
            <person name="Stajich J.E."/>
            <person name="Wilke S.K."/>
            <person name="Ahren D."/>
            <person name="Au C.H."/>
            <person name="Birren B.W."/>
            <person name="Borodovsky M."/>
            <person name="Burns C."/>
            <person name="Canback B."/>
            <person name="Casselton L.A."/>
            <person name="Cheng C.K."/>
            <person name="Deng J."/>
            <person name="Dietrich F.S."/>
            <person name="Fargo D.C."/>
            <person name="Farman M.L."/>
            <person name="Gathman A.C."/>
            <person name="Goldberg J."/>
            <person name="Guigo R."/>
            <person name="Hoegger P.J."/>
            <person name="Hooker J.B."/>
            <person name="Huggins A."/>
            <person name="James T.Y."/>
            <person name="Kamada T."/>
            <person name="Kilaru S."/>
            <person name="Kodira C."/>
            <person name="Kues U."/>
            <person name="Kupfer D."/>
            <person name="Kwan H.S."/>
            <person name="Lomsadze A."/>
            <person name="Li W."/>
            <person name="Lilly W.W."/>
            <person name="Ma L.J."/>
            <person name="Mackey A.J."/>
            <person name="Manning G."/>
            <person name="Martin F."/>
            <person name="Muraguchi H."/>
            <person name="Natvig D.O."/>
            <person name="Palmerini H."/>
            <person name="Ramesh M.A."/>
            <person name="Rehmeyer C.J."/>
            <person name="Roe B.A."/>
            <person name="Shenoy N."/>
            <person name="Stanke M."/>
            <person name="Ter-Hovhannisyan V."/>
            <person name="Tunlid A."/>
            <person name="Velagapudi R."/>
            <person name="Vision T.J."/>
            <person name="Zeng Q."/>
            <person name="Zolan M.E."/>
            <person name="Pukkila P.J."/>
        </authorList>
    </citation>
    <scope>NUCLEOTIDE SEQUENCE [LARGE SCALE GENOMIC DNA]</scope>
    <source>
        <strain evidence="11">Okayama-7 / 130 / ATCC MYA-4618 / FGSC 9003</strain>
    </source>
</reference>
<feature type="binding site" evidence="7">
    <location>
        <position position="93"/>
    </location>
    <ligand>
        <name>S-adenosyl-L-methionine</name>
        <dbReference type="ChEBI" id="CHEBI:59789"/>
    </ligand>
</feature>
<dbReference type="GO" id="GO:0005759">
    <property type="term" value="C:mitochondrial matrix"/>
    <property type="evidence" value="ECO:0007669"/>
    <property type="project" value="TreeGrafter"/>
</dbReference>
<dbReference type="InterPro" id="IPR023165">
    <property type="entry name" value="rRNA_Ade_diMease-like_C"/>
</dbReference>
<dbReference type="GeneID" id="6007235"/>
<dbReference type="FunCoup" id="A8N7I4">
    <property type="interactions" value="16"/>
</dbReference>
<dbReference type="PANTHER" id="PTHR11727:SF17">
    <property type="entry name" value="DIMETHYLADENOSINE TRANSFERASE 1, MITOCHONDRIAL"/>
    <property type="match status" value="1"/>
</dbReference>
<dbReference type="Gene3D" id="3.40.50.150">
    <property type="entry name" value="Vaccinia Virus protein VP39"/>
    <property type="match status" value="1"/>
</dbReference>
<dbReference type="OrthoDB" id="16079at2759"/>
<evidence type="ECO:0000256" key="9">
    <source>
        <dbReference type="SAM" id="MobiDB-lite"/>
    </source>
</evidence>
<evidence type="ECO:0000256" key="5">
    <source>
        <dbReference type="ARBA" id="ARBA00022884"/>
    </source>
</evidence>
<feature type="binding site" evidence="7">
    <location>
        <position position="170"/>
    </location>
    <ligand>
        <name>S-adenosyl-L-methionine</name>
        <dbReference type="ChEBI" id="CHEBI:59789"/>
    </ligand>
</feature>
<dbReference type="GO" id="GO:0000179">
    <property type="term" value="F:rRNA (adenine-N6,N6-)-dimethyltransferase activity"/>
    <property type="evidence" value="ECO:0007669"/>
    <property type="project" value="UniProtKB-UniRule"/>
</dbReference>
<keyword evidence="4 7" id="KW-0949">S-adenosyl-L-methionine</keyword>
<keyword evidence="2 7" id="KW-0489">Methyltransferase</keyword>
<organism evidence="10 11">
    <name type="scientific">Coprinopsis cinerea (strain Okayama-7 / 130 / ATCC MYA-4618 / FGSC 9003)</name>
    <name type="common">Inky cap fungus</name>
    <name type="synonym">Hormographiella aspergillata</name>
    <dbReference type="NCBI Taxonomy" id="240176"/>
    <lineage>
        <taxon>Eukaryota</taxon>
        <taxon>Fungi</taxon>
        <taxon>Dikarya</taxon>
        <taxon>Basidiomycota</taxon>
        <taxon>Agaricomycotina</taxon>
        <taxon>Agaricomycetes</taxon>
        <taxon>Agaricomycetidae</taxon>
        <taxon>Agaricales</taxon>
        <taxon>Agaricineae</taxon>
        <taxon>Psathyrellaceae</taxon>
        <taxon>Coprinopsis</taxon>
    </lineage>
</organism>
<keyword evidence="3 7" id="KW-0808">Transferase</keyword>
<protein>
    <recommendedName>
        <fullName evidence="8">rRNA adenine N(6)-methyltransferase</fullName>
        <ecNumber evidence="8">2.1.1.-</ecNumber>
    </recommendedName>
</protein>
<proteinExistence type="inferred from homology"/>
<feature type="region of interest" description="Disordered" evidence="9">
    <location>
        <begin position="40"/>
        <end position="68"/>
    </location>
</feature>
<comment type="function">
    <text evidence="6">Mitochondrial transcription factor that confers selective promoter recognition on the core subunit of the yeast mitochondrial RNA polymerase. Interacts with DNA in a non-specific manner.</text>
</comment>
<feature type="compositionally biased region" description="Polar residues" evidence="9">
    <location>
        <begin position="40"/>
        <end position="49"/>
    </location>
</feature>
<comment type="similarity">
    <text evidence="7 8">Belongs to the class I-like SAM-binding methyltransferase superfamily. rRNA adenine N(6)-methyltransferase family.</text>
</comment>
<dbReference type="EC" id="2.1.1.-" evidence="8"/>
<dbReference type="KEGG" id="cci:CC1G_03327"/>
<evidence type="ECO:0000256" key="2">
    <source>
        <dbReference type="ARBA" id="ARBA00022603"/>
    </source>
</evidence>
<dbReference type="AlphaFoldDB" id="A8N7I4"/>
<sequence>MLSASVHRLCWAARRQCQRAPPRPADRILVLSAASQSRWASTKSETATATPKRRRKKTDTLPQPSVNLPAPEKWAESFNVKLSTKPLSGRISVSNPETADKLANAFVPEGSKDKVIVEAYPGPGQLTRSLLKLPRERIKKIVLMEPIPGFLEWLKPLEELDDRISVMAVDPWIWSSYDELQEAGHLADVPILDWNAGVHPTLHFIQHLPSIVLGEQLLNQYIRTIPDQHWLYKYGRIPLDMVISARMLQRLTATTQDTNQRGKLGVFREATSVVTTPVPPSELDPYDEHFYPVRKASTSNASKALEDRKAGNPHLALRIMALDEPLIKPKTLETWDYVTRKLFISKATPVSKSIQTLAPGANAILKYLTDPDLPAEQQLDVSKRPQELTVHEWALIVNAFDKWPFRPKHLGIDVDLITTGKIARK</sequence>
<dbReference type="Gene3D" id="1.10.8.100">
    <property type="entry name" value="Ribosomal RNA adenine dimethylase-like, domain 2"/>
    <property type="match status" value="1"/>
</dbReference>
<dbReference type="Pfam" id="PF00398">
    <property type="entry name" value="RrnaAD"/>
    <property type="match status" value="1"/>
</dbReference>
<accession>A8N7I4</accession>
<dbReference type="VEuPathDB" id="FungiDB:CC1G_03327"/>
<dbReference type="RefSeq" id="XP_001830790.1">
    <property type="nucleotide sequence ID" value="XM_001830738.1"/>
</dbReference>
<dbReference type="eggNOG" id="ENOG502S4WC">
    <property type="taxonomic scope" value="Eukaryota"/>
</dbReference>
<evidence type="ECO:0000256" key="1">
    <source>
        <dbReference type="ARBA" id="ARBA00004173"/>
    </source>
</evidence>
<evidence type="ECO:0000256" key="7">
    <source>
        <dbReference type="PROSITE-ProRule" id="PRU01026"/>
    </source>
</evidence>
<evidence type="ECO:0000256" key="4">
    <source>
        <dbReference type="ARBA" id="ARBA00022691"/>
    </source>
</evidence>
<dbReference type="STRING" id="240176.A8N7I4"/>
<keyword evidence="11" id="KW-1185">Reference proteome</keyword>
<dbReference type="PROSITE" id="PS51689">
    <property type="entry name" value="SAM_RNA_A_N6_MT"/>
    <property type="match status" value="1"/>
</dbReference>
<keyword evidence="8" id="KW-0698">rRNA processing</keyword>
<dbReference type="OMA" id="WDYVTKH"/>
<dbReference type="Proteomes" id="UP000001861">
    <property type="component" value="Unassembled WGS sequence"/>
</dbReference>
<keyword evidence="5 7" id="KW-0694">RNA-binding</keyword>
<dbReference type="InterPro" id="IPR029063">
    <property type="entry name" value="SAM-dependent_MTases_sf"/>
</dbReference>
<evidence type="ECO:0000313" key="11">
    <source>
        <dbReference type="Proteomes" id="UP000001861"/>
    </source>
</evidence>
<name>A8N7I4_COPC7</name>
<dbReference type="SUPFAM" id="SSF53335">
    <property type="entry name" value="S-adenosyl-L-methionine-dependent methyltransferases"/>
    <property type="match status" value="1"/>
</dbReference>
<evidence type="ECO:0000256" key="6">
    <source>
        <dbReference type="ARBA" id="ARBA00024915"/>
    </source>
</evidence>
<dbReference type="GO" id="GO:0003723">
    <property type="term" value="F:RNA binding"/>
    <property type="evidence" value="ECO:0007669"/>
    <property type="project" value="UniProtKB-UniRule"/>
</dbReference>
<dbReference type="InParanoid" id="A8N7I4"/>
<feature type="binding site" evidence="7">
    <location>
        <position position="145"/>
    </location>
    <ligand>
        <name>S-adenosyl-L-methionine</name>
        <dbReference type="ChEBI" id="CHEBI:59789"/>
    </ligand>
</feature>
<comment type="caution">
    <text evidence="7">Lacks conserved residue(s) required for the propagation of feature annotation.</text>
</comment>
<dbReference type="GO" id="GO:0034246">
    <property type="term" value="F:mitochondrial transcription factor activity"/>
    <property type="evidence" value="ECO:0007669"/>
    <property type="project" value="TreeGrafter"/>
</dbReference>
<evidence type="ECO:0000256" key="3">
    <source>
        <dbReference type="ARBA" id="ARBA00022679"/>
    </source>
</evidence>
<dbReference type="GO" id="GO:0006391">
    <property type="term" value="P:transcription initiation at mitochondrial promoter"/>
    <property type="evidence" value="ECO:0007669"/>
    <property type="project" value="TreeGrafter"/>
</dbReference>
<comment type="subcellular location">
    <subcellularLocation>
        <location evidence="1">Mitochondrion</location>
    </subcellularLocation>
</comment>
<evidence type="ECO:0000256" key="8">
    <source>
        <dbReference type="RuleBase" id="RU362106"/>
    </source>
</evidence>